<dbReference type="PANTHER" id="PTHR33794">
    <property type="entry name" value="BACILLOLYSIN"/>
    <property type="match status" value="1"/>
</dbReference>
<dbReference type="Pfam" id="PF02868">
    <property type="entry name" value="Peptidase_M4_C"/>
    <property type="match status" value="1"/>
</dbReference>
<dbReference type="InterPro" id="IPR023612">
    <property type="entry name" value="Peptidase_M4"/>
</dbReference>
<dbReference type="InterPro" id="IPR027268">
    <property type="entry name" value="Peptidase_M4/M1_CTD_sf"/>
</dbReference>
<evidence type="ECO:0000256" key="1">
    <source>
        <dbReference type="ARBA" id="ARBA00001947"/>
    </source>
</evidence>
<dbReference type="OrthoDB" id="291295at2"/>
<keyword evidence="4" id="KW-0479">Metal-binding</keyword>
<comment type="cofactor">
    <cofactor evidence="1 11">
        <name>Zn(2+)</name>
        <dbReference type="ChEBI" id="CHEBI:29105"/>
    </cofactor>
</comment>
<evidence type="ECO:0000256" key="9">
    <source>
        <dbReference type="ARBA" id="ARBA00023145"/>
    </source>
</evidence>
<evidence type="ECO:0000259" key="13">
    <source>
        <dbReference type="Pfam" id="PF02868"/>
    </source>
</evidence>
<evidence type="ECO:0000256" key="2">
    <source>
        <dbReference type="ARBA" id="ARBA00009388"/>
    </source>
</evidence>
<dbReference type="Gene3D" id="3.10.170.10">
    <property type="match status" value="1"/>
</dbReference>
<comment type="function">
    <text evidence="11">Extracellular zinc metalloprotease.</text>
</comment>
<feature type="domain" description="Peptidase M4" evidence="12">
    <location>
        <begin position="239"/>
        <end position="394"/>
    </location>
</feature>
<dbReference type="Pfam" id="PF07504">
    <property type="entry name" value="FTP"/>
    <property type="match status" value="1"/>
</dbReference>
<dbReference type="Gene3D" id="1.10.390.10">
    <property type="entry name" value="Neutral Protease Domain 2"/>
    <property type="match status" value="1"/>
</dbReference>
<dbReference type="EC" id="3.4.24.-" evidence="11"/>
<feature type="domain" description="PepSY" evidence="14">
    <location>
        <begin position="157"/>
        <end position="225"/>
    </location>
</feature>
<proteinExistence type="inferred from homology"/>
<feature type="active site" evidence="10">
    <location>
        <position position="388"/>
    </location>
</feature>
<evidence type="ECO:0000256" key="6">
    <source>
        <dbReference type="ARBA" id="ARBA00022801"/>
    </source>
</evidence>
<feature type="domain" description="Peptidase M4 C-terminal" evidence="13">
    <location>
        <begin position="398"/>
        <end position="564"/>
    </location>
</feature>
<dbReference type="RefSeq" id="WP_076523970.1">
    <property type="nucleotide sequence ID" value="NZ_CP048103.1"/>
</dbReference>
<dbReference type="InterPro" id="IPR050728">
    <property type="entry name" value="Zinc_Metalloprotease_M4"/>
</dbReference>
<evidence type="ECO:0000259" key="12">
    <source>
        <dbReference type="Pfam" id="PF01447"/>
    </source>
</evidence>
<keyword evidence="3 11" id="KW-0645">Protease</keyword>
<dbReference type="AlphaFoldDB" id="A0A1N7KDN7"/>
<evidence type="ECO:0000256" key="4">
    <source>
        <dbReference type="ARBA" id="ARBA00022723"/>
    </source>
</evidence>
<reference evidence="17" key="1">
    <citation type="submission" date="2017-01" db="EMBL/GenBank/DDBJ databases">
        <authorList>
            <person name="Varghese N."/>
            <person name="Submissions S."/>
        </authorList>
    </citation>
    <scope>NUCLEOTIDE SEQUENCE [LARGE SCALE GENOMIC DNA]</scope>
    <source>
        <strain evidence="17">DSM 45196</strain>
    </source>
</reference>
<gene>
    <name evidence="16" type="ORF">SAMN05421790_10315</name>
</gene>
<dbReference type="InterPro" id="IPR011096">
    <property type="entry name" value="FTP_domain"/>
</dbReference>
<keyword evidence="17" id="KW-1185">Reference proteome</keyword>
<keyword evidence="6 11" id="KW-0378">Hydrolase</keyword>
<keyword evidence="11" id="KW-0964">Secreted</keyword>
<dbReference type="EMBL" id="FTOD01000003">
    <property type="protein sequence ID" value="SIS59672.1"/>
    <property type="molecule type" value="Genomic_DNA"/>
</dbReference>
<evidence type="ECO:0000259" key="15">
    <source>
        <dbReference type="Pfam" id="PF07504"/>
    </source>
</evidence>
<evidence type="ECO:0000256" key="10">
    <source>
        <dbReference type="PIRSR" id="PIRSR623612-1"/>
    </source>
</evidence>
<keyword evidence="5 11" id="KW-0732">Signal</keyword>
<dbReference type="InterPro" id="IPR013856">
    <property type="entry name" value="Peptidase_M4_domain"/>
</dbReference>
<evidence type="ECO:0000313" key="16">
    <source>
        <dbReference type="EMBL" id="SIS59672.1"/>
    </source>
</evidence>
<comment type="subcellular location">
    <subcellularLocation>
        <location evidence="11">Secreted</location>
    </subcellularLocation>
</comment>
<dbReference type="CDD" id="cd09597">
    <property type="entry name" value="M4_TLP"/>
    <property type="match status" value="1"/>
</dbReference>
<comment type="similarity">
    <text evidence="2 11">Belongs to the peptidase M4 family.</text>
</comment>
<dbReference type="GO" id="GO:0004222">
    <property type="term" value="F:metalloendopeptidase activity"/>
    <property type="evidence" value="ECO:0007669"/>
    <property type="project" value="UniProtKB-UniRule"/>
</dbReference>
<keyword evidence="7 11" id="KW-0862">Zinc</keyword>
<dbReference type="Gene3D" id="3.10.450.40">
    <property type="match status" value="1"/>
</dbReference>
<dbReference type="Pfam" id="PF01447">
    <property type="entry name" value="Peptidase_M4"/>
    <property type="match status" value="1"/>
</dbReference>
<dbReference type="Gene3D" id="3.10.450.490">
    <property type="match status" value="1"/>
</dbReference>
<protein>
    <recommendedName>
        <fullName evidence="11">Neutral metalloproteinase</fullName>
        <ecNumber evidence="11">3.4.24.-</ecNumber>
    </recommendedName>
</protein>
<evidence type="ECO:0000256" key="3">
    <source>
        <dbReference type="ARBA" id="ARBA00022670"/>
    </source>
</evidence>
<dbReference type="InterPro" id="IPR001570">
    <property type="entry name" value="Peptidase_M4_C_domain"/>
</dbReference>
<evidence type="ECO:0000256" key="11">
    <source>
        <dbReference type="RuleBase" id="RU366073"/>
    </source>
</evidence>
<feature type="signal peptide" evidence="11">
    <location>
        <begin position="1"/>
        <end position="23"/>
    </location>
</feature>
<dbReference type="GO" id="GO:0005576">
    <property type="term" value="C:extracellular region"/>
    <property type="evidence" value="ECO:0007669"/>
    <property type="project" value="UniProtKB-SubCell"/>
</dbReference>
<dbReference type="PRINTS" id="PR00730">
    <property type="entry name" value="THERMOLYSIN"/>
</dbReference>
<organism evidence="16 17">
    <name type="scientific">Kroppenstedtia eburnea</name>
    <dbReference type="NCBI Taxonomy" id="714067"/>
    <lineage>
        <taxon>Bacteria</taxon>
        <taxon>Bacillati</taxon>
        <taxon>Bacillota</taxon>
        <taxon>Bacilli</taxon>
        <taxon>Bacillales</taxon>
        <taxon>Thermoactinomycetaceae</taxon>
        <taxon>Kroppenstedtia</taxon>
    </lineage>
</organism>
<dbReference type="GO" id="GO:0006508">
    <property type="term" value="P:proteolysis"/>
    <property type="evidence" value="ECO:0007669"/>
    <property type="project" value="UniProtKB-KW"/>
</dbReference>
<feature type="chain" id="PRO_5039762842" description="Neutral metalloproteinase" evidence="11">
    <location>
        <begin position="24"/>
        <end position="566"/>
    </location>
</feature>
<keyword evidence="9" id="KW-0865">Zymogen</keyword>
<dbReference type="Pfam" id="PF03413">
    <property type="entry name" value="PepSY"/>
    <property type="match status" value="1"/>
</dbReference>
<dbReference type="SUPFAM" id="SSF55486">
    <property type="entry name" value="Metalloproteases ('zincins'), catalytic domain"/>
    <property type="match status" value="1"/>
</dbReference>
<evidence type="ECO:0000256" key="7">
    <source>
        <dbReference type="ARBA" id="ARBA00022833"/>
    </source>
</evidence>
<dbReference type="PANTHER" id="PTHR33794:SF1">
    <property type="entry name" value="BACILLOLYSIN"/>
    <property type="match status" value="1"/>
</dbReference>
<sequence>MKKLAFTLLLVAALVTGTGSAWTTVVHADGSESVKQFQKYSKGKWQARVDRKGNPVFVTGVLSGKGEADTTQEALRFLEKHREYFHVNRPSRDLKLEKTEKDKLGMKHFRFQQMKEGFPVEGAVLTVHTDEKGSVRTVNGQIDQKIDDRSLDTRVEISKKEAVKVAKEAVSAPEHLFENPVTEQVVYPSDGKGILTYKVNLNFLGKEPGNWFVYVDAKTGKVVDKYNAMMDADELKQATGVGVGVKGTQRKLNLAKDNSGRGAIFYLRDITRRPHMQDILTYDFKNQWDSGTKPLPGVLFQNKSASWKDDYHRAAVDAHYNSEMVYEYYLREHNRNSIDGKGMAIVSTVHYGEDYNNAFWNGKQMTYGDGDGSYFISLSAGLDVAAHEMTHGVTTHSAGLVYRNQPGALNEAFSDIFGALVDEDDWEIGEEIMAPEAIASGRTSLRSLENPGKFQVNQQYWPYGDGSGKYPSHMDEFYDLPLNLDNGGVHVNSSIINHGAYLAGEKIGKQKLGQIYYRALTVYLTPMSDFKDARYAVIQAATDLYGEGSAEVKAVTDAFDAVGITR</sequence>
<dbReference type="Proteomes" id="UP000186795">
    <property type="component" value="Unassembled WGS sequence"/>
</dbReference>
<evidence type="ECO:0000256" key="8">
    <source>
        <dbReference type="ARBA" id="ARBA00023049"/>
    </source>
</evidence>
<feature type="domain" description="FTP" evidence="15">
    <location>
        <begin position="93"/>
        <end position="141"/>
    </location>
</feature>
<accession>A0A1N7KDN7</accession>
<feature type="active site" description="Proton donor" evidence="10">
    <location>
        <position position="490"/>
    </location>
</feature>
<evidence type="ECO:0000313" key="17">
    <source>
        <dbReference type="Proteomes" id="UP000186795"/>
    </source>
</evidence>
<dbReference type="InterPro" id="IPR025711">
    <property type="entry name" value="PepSY"/>
</dbReference>
<evidence type="ECO:0000256" key="5">
    <source>
        <dbReference type="ARBA" id="ARBA00022729"/>
    </source>
</evidence>
<name>A0A1N7KDN7_9BACL</name>
<keyword evidence="8 11" id="KW-0482">Metalloprotease</keyword>
<evidence type="ECO:0000259" key="14">
    <source>
        <dbReference type="Pfam" id="PF03413"/>
    </source>
</evidence>
<dbReference type="GO" id="GO:0046872">
    <property type="term" value="F:metal ion binding"/>
    <property type="evidence" value="ECO:0007669"/>
    <property type="project" value="UniProtKB-UniRule"/>
</dbReference>